<evidence type="ECO:0000259" key="4">
    <source>
        <dbReference type="PROSITE" id="PS01124"/>
    </source>
</evidence>
<dbReference type="InterPro" id="IPR046532">
    <property type="entry name" value="DUF6597"/>
</dbReference>
<proteinExistence type="predicted"/>
<evidence type="ECO:0000313" key="6">
    <source>
        <dbReference type="Proteomes" id="UP000251891"/>
    </source>
</evidence>
<sequence length="262" mass="29231">MEVARRPEHPLLRRFVRSVGYYEFGGPTVRERMLPTGAMQLLVNLDADEMHEYDGDRVLRFGGAVMQGARSHYCESDTDQQRAIAVVSFEPGGGFPFFAAPPAATAGHLVEIDALWGRPGAVLRERLLEAASPEAKLRVLEDVLLENAAEPPEPAIACAVATLERGAPVGEVADRLGLTTKTFTRRFHDRVGLTPKRYARVRRFQRALASVPHDRPPDWAEIAVSCGYYDQSHLIRDFHEFAGMSPTRYRPRAPHELNHVPV</sequence>
<dbReference type="OrthoDB" id="2559672at2"/>
<dbReference type="EMBL" id="QLYX01000020">
    <property type="protein sequence ID" value="RAY11263.1"/>
    <property type="molecule type" value="Genomic_DNA"/>
</dbReference>
<dbReference type="Pfam" id="PF20240">
    <property type="entry name" value="DUF6597"/>
    <property type="match status" value="1"/>
</dbReference>
<evidence type="ECO:0000256" key="2">
    <source>
        <dbReference type="ARBA" id="ARBA00023125"/>
    </source>
</evidence>
<dbReference type="PROSITE" id="PS01124">
    <property type="entry name" value="HTH_ARAC_FAMILY_2"/>
    <property type="match status" value="1"/>
</dbReference>
<accession>A0A365GZ95</accession>
<comment type="caution">
    <text evidence="5">The sequence shown here is derived from an EMBL/GenBank/DDBJ whole genome shotgun (WGS) entry which is preliminary data.</text>
</comment>
<dbReference type="AlphaFoldDB" id="A0A365GZ95"/>
<dbReference type="Gene3D" id="1.10.10.60">
    <property type="entry name" value="Homeodomain-like"/>
    <property type="match status" value="1"/>
</dbReference>
<keyword evidence="3" id="KW-0804">Transcription</keyword>
<feature type="domain" description="HTH araC/xylS-type" evidence="4">
    <location>
        <begin position="153"/>
        <end position="252"/>
    </location>
</feature>
<dbReference type="PANTHER" id="PTHR46796">
    <property type="entry name" value="HTH-TYPE TRANSCRIPTIONAL ACTIVATOR RHAS-RELATED"/>
    <property type="match status" value="1"/>
</dbReference>
<dbReference type="InterPro" id="IPR018060">
    <property type="entry name" value="HTH_AraC"/>
</dbReference>
<evidence type="ECO:0000256" key="1">
    <source>
        <dbReference type="ARBA" id="ARBA00023015"/>
    </source>
</evidence>
<reference evidence="5 6" key="1">
    <citation type="submission" date="2018-06" db="EMBL/GenBank/DDBJ databases">
        <title>Actinomadura craniellae sp. nov. isolated from marine sponge Craniella sp.</title>
        <authorList>
            <person name="Li L."/>
            <person name="Xu Q.H."/>
            <person name="Lin H.W."/>
            <person name="Lu Y.H."/>
        </authorList>
    </citation>
    <scope>NUCLEOTIDE SEQUENCE [LARGE SCALE GENOMIC DNA]</scope>
    <source>
        <strain evidence="5 6">LHW63021</strain>
    </source>
</reference>
<dbReference type="GO" id="GO:0003700">
    <property type="term" value="F:DNA-binding transcription factor activity"/>
    <property type="evidence" value="ECO:0007669"/>
    <property type="project" value="InterPro"/>
</dbReference>
<dbReference type="InterPro" id="IPR050204">
    <property type="entry name" value="AraC_XylS_family_regulators"/>
</dbReference>
<dbReference type="Proteomes" id="UP000251891">
    <property type="component" value="Unassembled WGS sequence"/>
</dbReference>
<dbReference type="InterPro" id="IPR009057">
    <property type="entry name" value="Homeodomain-like_sf"/>
</dbReference>
<evidence type="ECO:0000313" key="5">
    <source>
        <dbReference type="EMBL" id="RAY11263.1"/>
    </source>
</evidence>
<dbReference type="SUPFAM" id="SSF46689">
    <property type="entry name" value="Homeodomain-like"/>
    <property type="match status" value="2"/>
</dbReference>
<protein>
    <submittedName>
        <fullName evidence="5">AraC family transcriptional regulator</fullName>
    </submittedName>
</protein>
<dbReference type="Pfam" id="PF12833">
    <property type="entry name" value="HTH_18"/>
    <property type="match status" value="1"/>
</dbReference>
<dbReference type="GO" id="GO:0043565">
    <property type="term" value="F:sequence-specific DNA binding"/>
    <property type="evidence" value="ECO:0007669"/>
    <property type="project" value="InterPro"/>
</dbReference>
<dbReference type="RefSeq" id="WP_111871719.1">
    <property type="nucleotide sequence ID" value="NZ_QLYX01000020.1"/>
</dbReference>
<keyword evidence="2" id="KW-0238">DNA-binding</keyword>
<evidence type="ECO:0000256" key="3">
    <source>
        <dbReference type="ARBA" id="ARBA00023163"/>
    </source>
</evidence>
<gene>
    <name evidence="5" type="ORF">DPM19_31410</name>
</gene>
<organism evidence="5 6">
    <name type="scientific">Actinomadura craniellae</name>
    <dbReference type="NCBI Taxonomy" id="2231787"/>
    <lineage>
        <taxon>Bacteria</taxon>
        <taxon>Bacillati</taxon>
        <taxon>Actinomycetota</taxon>
        <taxon>Actinomycetes</taxon>
        <taxon>Streptosporangiales</taxon>
        <taxon>Thermomonosporaceae</taxon>
        <taxon>Actinomadura</taxon>
    </lineage>
</organism>
<dbReference type="SMART" id="SM00342">
    <property type="entry name" value="HTH_ARAC"/>
    <property type="match status" value="1"/>
</dbReference>
<dbReference type="PANTHER" id="PTHR46796:SF15">
    <property type="entry name" value="BLL1074 PROTEIN"/>
    <property type="match status" value="1"/>
</dbReference>
<keyword evidence="1" id="KW-0805">Transcription regulation</keyword>
<keyword evidence="6" id="KW-1185">Reference proteome</keyword>
<name>A0A365GZ95_9ACTN</name>